<proteinExistence type="predicted"/>
<dbReference type="EMBL" id="BSPK01000067">
    <property type="protein sequence ID" value="GLS65316.1"/>
    <property type="molecule type" value="Genomic_DNA"/>
</dbReference>
<reference evidence="2" key="1">
    <citation type="journal article" date="2019" name="Int. J. Syst. Evol. Microbiol.">
        <title>The Global Catalogue of Microorganisms (GCM) 10K type strain sequencing project: providing services to taxonomists for standard genome sequencing and annotation.</title>
        <authorList>
            <consortium name="The Broad Institute Genomics Platform"/>
            <consortium name="The Broad Institute Genome Sequencing Center for Infectious Disease"/>
            <person name="Wu L."/>
            <person name="Ma J."/>
        </authorList>
    </citation>
    <scope>NUCLEOTIDE SEQUENCE [LARGE SCALE GENOMIC DNA]</scope>
    <source>
        <strain evidence="2">NBRC 107715</strain>
    </source>
</reference>
<keyword evidence="2" id="KW-1185">Reference proteome</keyword>
<evidence type="ECO:0000313" key="2">
    <source>
        <dbReference type="Proteomes" id="UP001156856"/>
    </source>
</evidence>
<comment type="caution">
    <text evidence="1">The sequence shown here is derived from an EMBL/GenBank/DDBJ whole genome shotgun (WGS) entry which is preliminary data.</text>
</comment>
<organism evidence="1 2">
    <name type="scientific">Methylobacterium oxalidis</name>
    <dbReference type="NCBI Taxonomy" id="944322"/>
    <lineage>
        <taxon>Bacteria</taxon>
        <taxon>Pseudomonadati</taxon>
        <taxon>Pseudomonadota</taxon>
        <taxon>Alphaproteobacteria</taxon>
        <taxon>Hyphomicrobiales</taxon>
        <taxon>Methylobacteriaceae</taxon>
        <taxon>Methylobacterium</taxon>
    </lineage>
</organism>
<accession>A0ABQ6DMH4</accession>
<gene>
    <name evidence="1" type="ORF">GCM10007888_36980</name>
</gene>
<evidence type="ECO:0000313" key="1">
    <source>
        <dbReference type="EMBL" id="GLS65316.1"/>
    </source>
</evidence>
<protein>
    <submittedName>
        <fullName evidence="1">Uncharacterized protein</fullName>
    </submittedName>
</protein>
<sequence length="92" mass="9783">MADVVSFPAGRQSSCATSPYQAYRFAPDGSVRSTIPIEAATDADAAERALYLSDGDRVELWSRARFVAHVGPMDGPVATSITLLEDEPAPDP</sequence>
<dbReference type="Proteomes" id="UP001156856">
    <property type="component" value="Unassembled WGS sequence"/>
</dbReference>
<name>A0ABQ6DMH4_9HYPH</name>